<accession>A0A7G9L7H0</accession>
<evidence type="ECO:0000259" key="1">
    <source>
        <dbReference type="Pfam" id="PF12146"/>
    </source>
</evidence>
<dbReference type="Pfam" id="PF12146">
    <property type="entry name" value="Hydrolase_4"/>
    <property type="match status" value="1"/>
</dbReference>
<dbReference type="GO" id="GO:0052689">
    <property type="term" value="F:carboxylic ester hydrolase activity"/>
    <property type="evidence" value="ECO:0007669"/>
    <property type="project" value="TreeGrafter"/>
</dbReference>
<sequence>MKKIILLLFISISTNFHSQKKAEDFGFRHFQYIIENDTIDVLVKSKKGEENIKKPIFFEVQGSTAVPLIVHNNKQRVSYVSLSEGYTENDYHLVMVNKPGLPLIIHNDSLTRGQYKDLKTGKYPQKYLENNKLEYYVERNSAVINFLKKQDWVDTTKIVVAGHSEGSTIATHMADKIDEITHLIYSGGTPYYPRILAMIQQDRRLEKKKESDWVKKDLEYWKDVVKYPLAKNRNEGWNTNYGTYSFSQNENNVLKRLKIPILITYGTSDEGAPFCDMFHIETIKENQTNFTFNAYVGLDHYYQKKEHDKDSTKKKDYLNTVVSHWLKWIEIN</sequence>
<reference evidence="2 3" key="1">
    <citation type="submission" date="2020-08" db="EMBL/GenBank/DDBJ databases">
        <title>Polaribacter sp. L12M9 isolated from gut of the Korean scallop.</title>
        <authorList>
            <person name="Jeong Y.S."/>
        </authorList>
    </citation>
    <scope>NUCLEOTIDE SEQUENCE [LARGE SCALE GENOMIC DNA]</scope>
    <source>
        <strain evidence="2 3">L12M9</strain>
    </source>
</reference>
<dbReference type="InterPro" id="IPR053145">
    <property type="entry name" value="AB_hydrolase_Est10"/>
</dbReference>
<dbReference type="Gene3D" id="3.40.50.1820">
    <property type="entry name" value="alpha/beta hydrolase"/>
    <property type="match status" value="1"/>
</dbReference>
<gene>
    <name evidence="2" type="ORF">H9W90_10210</name>
</gene>
<proteinExistence type="predicted"/>
<dbReference type="RefSeq" id="WP_187481499.1">
    <property type="nucleotide sequence ID" value="NZ_CP060695.1"/>
</dbReference>
<evidence type="ECO:0000313" key="2">
    <source>
        <dbReference type="EMBL" id="QNM84569.1"/>
    </source>
</evidence>
<dbReference type="InterPro" id="IPR022742">
    <property type="entry name" value="Hydrolase_4"/>
</dbReference>
<dbReference type="Proteomes" id="UP000515808">
    <property type="component" value="Chromosome"/>
</dbReference>
<dbReference type="PANTHER" id="PTHR43265:SF1">
    <property type="entry name" value="ESTERASE ESTD"/>
    <property type="match status" value="1"/>
</dbReference>
<organism evidence="2 3">
    <name type="scientific">Polaribacter pectinis</name>
    <dbReference type="NCBI Taxonomy" id="2738844"/>
    <lineage>
        <taxon>Bacteria</taxon>
        <taxon>Pseudomonadati</taxon>
        <taxon>Bacteroidota</taxon>
        <taxon>Flavobacteriia</taxon>
        <taxon>Flavobacteriales</taxon>
        <taxon>Flavobacteriaceae</taxon>
    </lineage>
</organism>
<keyword evidence="3" id="KW-1185">Reference proteome</keyword>
<protein>
    <submittedName>
        <fullName evidence="2">Dienelactone hydrolase family protein</fullName>
    </submittedName>
</protein>
<feature type="domain" description="Serine aminopeptidase S33" evidence="1">
    <location>
        <begin position="130"/>
        <end position="270"/>
    </location>
</feature>
<evidence type="ECO:0000313" key="3">
    <source>
        <dbReference type="Proteomes" id="UP000515808"/>
    </source>
</evidence>
<dbReference type="AlphaFoldDB" id="A0A7G9L7H0"/>
<keyword evidence="2" id="KW-0378">Hydrolase</keyword>
<dbReference type="InterPro" id="IPR029058">
    <property type="entry name" value="AB_hydrolase_fold"/>
</dbReference>
<name>A0A7G9L7H0_9FLAO</name>
<dbReference type="EMBL" id="CP060695">
    <property type="protein sequence ID" value="QNM84569.1"/>
    <property type="molecule type" value="Genomic_DNA"/>
</dbReference>
<dbReference type="SUPFAM" id="SSF53474">
    <property type="entry name" value="alpha/beta-Hydrolases"/>
    <property type="match status" value="1"/>
</dbReference>
<dbReference type="PANTHER" id="PTHR43265">
    <property type="entry name" value="ESTERASE ESTD"/>
    <property type="match status" value="1"/>
</dbReference>
<dbReference type="KEGG" id="ppec:H9W90_10210"/>